<proteinExistence type="predicted"/>
<comment type="caution">
    <text evidence="2">The sequence shown here is derived from an EMBL/GenBank/DDBJ whole genome shotgun (WGS) entry which is preliminary data.</text>
</comment>
<reference evidence="3" key="1">
    <citation type="submission" date="2017-02" db="EMBL/GenBank/DDBJ databases">
        <authorList>
            <person name="Tetz G."/>
            <person name="Tetz V."/>
        </authorList>
    </citation>
    <scope>NUCLEOTIDE SEQUENCE [LARGE SCALE GENOMIC DNA]</scope>
    <source>
        <strain evidence="3">VT16-26</strain>
    </source>
</reference>
<feature type="transmembrane region" description="Helical" evidence="1">
    <location>
        <begin position="30"/>
        <end position="51"/>
    </location>
</feature>
<gene>
    <name evidence="2" type="ORF">B0E34_18325</name>
</gene>
<dbReference type="EMBL" id="MVAG01000147">
    <property type="protein sequence ID" value="OVE54774.1"/>
    <property type="molecule type" value="Genomic_DNA"/>
</dbReference>
<name>A0A202BTI8_9FLAO</name>
<dbReference type="Proteomes" id="UP000196355">
    <property type="component" value="Unassembled WGS sequence"/>
</dbReference>
<dbReference type="RefSeq" id="WP_068944883.1">
    <property type="nucleotide sequence ID" value="NZ_MVAG01000147.1"/>
</dbReference>
<keyword evidence="1" id="KW-0472">Membrane</keyword>
<dbReference type="AlphaFoldDB" id="A0A202BTI8"/>
<organism evidence="2 3">
    <name type="scientific">Chryseobacterium mucoviscidosis</name>
    <dbReference type="NCBI Taxonomy" id="1945581"/>
    <lineage>
        <taxon>Bacteria</taxon>
        <taxon>Pseudomonadati</taxon>
        <taxon>Bacteroidota</taxon>
        <taxon>Flavobacteriia</taxon>
        <taxon>Flavobacteriales</taxon>
        <taxon>Weeksellaceae</taxon>
        <taxon>Chryseobacterium group</taxon>
        <taxon>Chryseobacterium</taxon>
    </lineage>
</organism>
<keyword evidence="3" id="KW-1185">Reference proteome</keyword>
<evidence type="ECO:0000256" key="1">
    <source>
        <dbReference type="SAM" id="Phobius"/>
    </source>
</evidence>
<keyword evidence="1" id="KW-1133">Transmembrane helix</keyword>
<evidence type="ECO:0000313" key="2">
    <source>
        <dbReference type="EMBL" id="OVE54774.1"/>
    </source>
</evidence>
<evidence type="ECO:0000313" key="3">
    <source>
        <dbReference type="Proteomes" id="UP000196355"/>
    </source>
</evidence>
<protein>
    <submittedName>
        <fullName evidence="2">Nitrogen regulatory IIA protein</fullName>
    </submittedName>
</protein>
<accession>A0A202BTI8</accession>
<keyword evidence="1" id="KW-0812">Transmembrane</keyword>
<sequence>MKKLRAKMDRYFDRLDDRWRELPVRKQHKYTLYFFLGYLMLTAGVIAKVWYDTGKSEKDMKIRHIENPVLRKGESPASLQDTLSTIFKNKIYERK</sequence>